<dbReference type="SMART" id="SM00418">
    <property type="entry name" value="HTH_ARSR"/>
    <property type="match status" value="1"/>
</dbReference>
<dbReference type="Gene3D" id="1.10.10.10">
    <property type="entry name" value="Winged helix-like DNA-binding domain superfamily/Winged helix DNA-binding domain"/>
    <property type="match status" value="1"/>
</dbReference>
<dbReference type="KEGG" id="scor:J3U87_25430"/>
<dbReference type="InterPro" id="IPR051011">
    <property type="entry name" value="Metal_resp_trans_reg"/>
</dbReference>
<evidence type="ECO:0000313" key="6">
    <source>
        <dbReference type="EMBL" id="QTD48940.1"/>
    </source>
</evidence>
<dbReference type="GO" id="GO:0003677">
    <property type="term" value="F:DNA binding"/>
    <property type="evidence" value="ECO:0007669"/>
    <property type="project" value="UniProtKB-KW"/>
</dbReference>
<protein>
    <submittedName>
        <fullName evidence="6">Metalloregulator ArsR/SmtB family transcription factor</fullName>
    </submittedName>
</protein>
<dbReference type="PROSITE" id="PS50987">
    <property type="entry name" value="HTH_ARSR_2"/>
    <property type="match status" value="1"/>
</dbReference>
<dbReference type="CDD" id="cd00090">
    <property type="entry name" value="HTH_ARSR"/>
    <property type="match status" value="1"/>
</dbReference>
<keyword evidence="7" id="KW-1185">Reference proteome</keyword>
<evidence type="ECO:0000313" key="7">
    <source>
        <dbReference type="Proteomes" id="UP000663929"/>
    </source>
</evidence>
<dbReference type="PRINTS" id="PR00778">
    <property type="entry name" value="HTHARSR"/>
</dbReference>
<gene>
    <name evidence="6" type="ORF">J3U87_25430</name>
</gene>
<dbReference type="PROSITE" id="PS00380">
    <property type="entry name" value="RHODANESE_1"/>
    <property type="match status" value="1"/>
</dbReference>
<sequence length="232" mass="25727">MSTPQHNPQTQIHDEIAELARTLGHAHRLVLLDHITQEECAVETLAERSGLSVANASQHLQRLRRVGLVQTRRAGKYVLYRLGDGPIVALLAALRHCADHNQAQMRQVVTDVIHQKDHLQTMPLDVLLERMKEGSVTLLDVRPEHEYATGHLPGALNIPCDELERRLAELPPHREIVAYCRGPFCALSLQAVAALRGRGLRARHLESGIPGWKAAGLDLDISPQPNANESDD</sequence>
<dbReference type="PANTHER" id="PTHR43132:SF8">
    <property type="entry name" value="HTH-TYPE TRANSCRIPTIONAL REGULATOR KMTR"/>
    <property type="match status" value="1"/>
</dbReference>
<dbReference type="InterPro" id="IPR001845">
    <property type="entry name" value="HTH_ArsR_DNA-bd_dom"/>
</dbReference>
<dbReference type="InterPro" id="IPR001307">
    <property type="entry name" value="Thiosulphate_STrfase_CS"/>
</dbReference>
<dbReference type="PANTHER" id="PTHR43132">
    <property type="entry name" value="ARSENICAL RESISTANCE OPERON REPRESSOR ARSR-RELATED"/>
    <property type="match status" value="1"/>
</dbReference>
<dbReference type="PROSITE" id="PS50206">
    <property type="entry name" value="RHODANESE_3"/>
    <property type="match status" value="1"/>
</dbReference>
<evidence type="ECO:0000256" key="2">
    <source>
        <dbReference type="ARBA" id="ARBA00023125"/>
    </source>
</evidence>
<name>A0A8A4THB0_SULCO</name>
<dbReference type="NCBIfam" id="NF033788">
    <property type="entry name" value="HTH_metalloreg"/>
    <property type="match status" value="1"/>
</dbReference>
<keyword evidence="3" id="KW-0804">Transcription</keyword>
<dbReference type="InterPro" id="IPR036873">
    <property type="entry name" value="Rhodanese-like_dom_sf"/>
</dbReference>
<reference evidence="6" key="1">
    <citation type="submission" date="2021-03" db="EMBL/GenBank/DDBJ databases">
        <title>Acanthopleuribacteraceae sp. M133.</title>
        <authorList>
            <person name="Wang G."/>
        </authorList>
    </citation>
    <scope>NUCLEOTIDE SEQUENCE</scope>
    <source>
        <strain evidence="6">M133</strain>
    </source>
</reference>
<dbReference type="Pfam" id="PF00581">
    <property type="entry name" value="Rhodanese"/>
    <property type="match status" value="1"/>
</dbReference>
<dbReference type="AlphaFoldDB" id="A0A8A4THB0"/>
<dbReference type="SMART" id="SM00450">
    <property type="entry name" value="RHOD"/>
    <property type="match status" value="1"/>
</dbReference>
<dbReference type="GO" id="GO:0004792">
    <property type="term" value="F:thiosulfate-cyanide sulfurtransferase activity"/>
    <property type="evidence" value="ECO:0007669"/>
    <property type="project" value="InterPro"/>
</dbReference>
<evidence type="ECO:0000259" key="4">
    <source>
        <dbReference type="PROSITE" id="PS50206"/>
    </source>
</evidence>
<feature type="domain" description="HTH arsR-type" evidence="5">
    <location>
        <begin position="8"/>
        <end position="102"/>
    </location>
</feature>
<accession>A0A8A4THB0</accession>
<dbReference type="CDD" id="cd00158">
    <property type="entry name" value="RHOD"/>
    <property type="match status" value="1"/>
</dbReference>
<dbReference type="InterPro" id="IPR001763">
    <property type="entry name" value="Rhodanese-like_dom"/>
</dbReference>
<evidence type="ECO:0000256" key="3">
    <source>
        <dbReference type="ARBA" id="ARBA00023163"/>
    </source>
</evidence>
<dbReference type="Gene3D" id="3.40.250.10">
    <property type="entry name" value="Rhodanese-like domain"/>
    <property type="match status" value="1"/>
</dbReference>
<keyword evidence="1" id="KW-0805">Transcription regulation</keyword>
<evidence type="ECO:0000256" key="1">
    <source>
        <dbReference type="ARBA" id="ARBA00023015"/>
    </source>
</evidence>
<dbReference type="InterPro" id="IPR036388">
    <property type="entry name" value="WH-like_DNA-bd_sf"/>
</dbReference>
<keyword evidence="2" id="KW-0238">DNA-binding</keyword>
<dbReference type="SUPFAM" id="SSF46785">
    <property type="entry name" value="Winged helix' DNA-binding domain"/>
    <property type="match status" value="1"/>
</dbReference>
<dbReference type="EMBL" id="CP071793">
    <property type="protein sequence ID" value="QTD48940.1"/>
    <property type="molecule type" value="Genomic_DNA"/>
</dbReference>
<proteinExistence type="predicted"/>
<dbReference type="Pfam" id="PF12840">
    <property type="entry name" value="HTH_20"/>
    <property type="match status" value="1"/>
</dbReference>
<dbReference type="InterPro" id="IPR036390">
    <property type="entry name" value="WH_DNA-bd_sf"/>
</dbReference>
<feature type="domain" description="Rhodanese" evidence="4">
    <location>
        <begin position="132"/>
        <end position="221"/>
    </location>
</feature>
<dbReference type="Proteomes" id="UP000663929">
    <property type="component" value="Chromosome"/>
</dbReference>
<dbReference type="InterPro" id="IPR011991">
    <property type="entry name" value="ArsR-like_HTH"/>
</dbReference>
<evidence type="ECO:0000259" key="5">
    <source>
        <dbReference type="PROSITE" id="PS50987"/>
    </source>
</evidence>
<dbReference type="GO" id="GO:0003700">
    <property type="term" value="F:DNA-binding transcription factor activity"/>
    <property type="evidence" value="ECO:0007669"/>
    <property type="project" value="InterPro"/>
</dbReference>
<dbReference type="SUPFAM" id="SSF52821">
    <property type="entry name" value="Rhodanese/Cell cycle control phosphatase"/>
    <property type="match status" value="1"/>
</dbReference>
<organism evidence="6 7">
    <name type="scientific">Sulfidibacter corallicola</name>
    <dbReference type="NCBI Taxonomy" id="2818388"/>
    <lineage>
        <taxon>Bacteria</taxon>
        <taxon>Pseudomonadati</taxon>
        <taxon>Acidobacteriota</taxon>
        <taxon>Holophagae</taxon>
        <taxon>Acanthopleuribacterales</taxon>
        <taxon>Acanthopleuribacteraceae</taxon>
        <taxon>Sulfidibacter</taxon>
    </lineage>
</organism>
<dbReference type="RefSeq" id="WP_237378589.1">
    <property type="nucleotide sequence ID" value="NZ_CP071793.1"/>
</dbReference>